<dbReference type="AlphaFoldDB" id="A0A2J0Z8F1"/>
<name>A0A2J0Z8F1_RHIML</name>
<accession>A0A2J0Z8F1</accession>
<proteinExistence type="predicted"/>
<dbReference type="Proteomes" id="UP000231987">
    <property type="component" value="Unassembled WGS sequence"/>
</dbReference>
<evidence type="ECO:0000313" key="1">
    <source>
        <dbReference type="EMBL" id="PJR16801.1"/>
    </source>
</evidence>
<sequence>MADKLQVWKQALVHLQKETITTLTDDVPAVYTFGAAWDGVVEEAFNAGDWNFAKLSVALSLNNTETPAVGWSYVFDYPDDWMRTVAINSSPDFRTRFYDYVDENGFLHANTNLLYLRYISRDKMDDVASWPTMFWRYVAAKLAYDACGRLTSGDTLEDKLEKRVDKALRQAKSVDARNENNKVLNPGSWLMSRYGGYGPCGRNDGGTLVGGEVTFQEGDV</sequence>
<evidence type="ECO:0000313" key="2">
    <source>
        <dbReference type="Proteomes" id="UP000231987"/>
    </source>
</evidence>
<gene>
    <name evidence="1" type="ORF">CEJ86_00915</name>
</gene>
<comment type="caution">
    <text evidence="1">The sequence shown here is derived from an EMBL/GenBank/DDBJ whole genome shotgun (WGS) entry which is preliminary data.</text>
</comment>
<dbReference type="RefSeq" id="WP_100669409.1">
    <property type="nucleotide sequence ID" value="NZ_NJGD01000001.1"/>
</dbReference>
<organism evidence="1 2">
    <name type="scientific">Rhizobium meliloti</name>
    <name type="common">Ensifer meliloti</name>
    <name type="synonym">Sinorhizobium meliloti</name>
    <dbReference type="NCBI Taxonomy" id="382"/>
    <lineage>
        <taxon>Bacteria</taxon>
        <taxon>Pseudomonadati</taxon>
        <taxon>Pseudomonadota</taxon>
        <taxon>Alphaproteobacteria</taxon>
        <taxon>Hyphomicrobiales</taxon>
        <taxon>Rhizobiaceae</taxon>
        <taxon>Sinorhizobium/Ensifer group</taxon>
        <taxon>Sinorhizobium</taxon>
    </lineage>
</organism>
<reference evidence="1 2" key="1">
    <citation type="submission" date="2017-06" db="EMBL/GenBank/DDBJ databases">
        <title>Ensifer strains isolated from leguminous trees and herbs display diverse denitrification phenotypes with some acting as strong N2O sinks.</title>
        <authorList>
            <person name="Woliy K."/>
            <person name="Mania D."/>
            <person name="Bakken L.R."/>
            <person name="Frostegard A."/>
        </authorList>
    </citation>
    <scope>NUCLEOTIDE SEQUENCE [LARGE SCALE GENOMIC DNA]</scope>
    <source>
        <strain evidence="1 2">AC50a</strain>
    </source>
</reference>
<dbReference type="EMBL" id="NJGD01000001">
    <property type="protein sequence ID" value="PJR16801.1"/>
    <property type="molecule type" value="Genomic_DNA"/>
</dbReference>
<protein>
    <submittedName>
        <fullName evidence="1">Uncharacterized protein</fullName>
    </submittedName>
</protein>